<dbReference type="Proteomes" id="UP000002139">
    <property type="component" value="Chromosome"/>
</dbReference>
<name>A9G3S0_SORC5</name>
<evidence type="ECO:0000313" key="1">
    <source>
        <dbReference type="EMBL" id="CAN95791.1"/>
    </source>
</evidence>
<dbReference type="HOGENOM" id="CLU_2425359_0_0_7"/>
<accession>A9G3S0</accession>
<keyword evidence="2" id="KW-1185">Reference proteome</keyword>
<sequence length="91" mass="10045">MLENPLGCYELSRYDGDHIRMMEEVMSVFYPSPYVSGPPPFAGLVASEPPGRGLFRSGCRGACTWTAGASANLWWPRACTPFHGCWSSLAW</sequence>
<dbReference type="EMBL" id="AM746676">
    <property type="protein sequence ID" value="CAN95791.1"/>
    <property type="molecule type" value="Genomic_DNA"/>
</dbReference>
<gene>
    <name evidence="1" type="ordered locus">sce5628</name>
</gene>
<proteinExistence type="predicted"/>
<reference evidence="1 2" key="1">
    <citation type="journal article" date="2007" name="Nat. Biotechnol.">
        <title>Complete genome sequence of the myxobacterium Sorangium cellulosum.</title>
        <authorList>
            <person name="Schneiker S."/>
            <person name="Perlova O."/>
            <person name="Kaiser O."/>
            <person name="Gerth K."/>
            <person name="Alici A."/>
            <person name="Altmeyer M.O."/>
            <person name="Bartels D."/>
            <person name="Bekel T."/>
            <person name="Beyer S."/>
            <person name="Bode E."/>
            <person name="Bode H.B."/>
            <person name="Bolten C.J."/>
            <person name="Choudhuri J.V."/>
            <person name="Doss S."/>
            <person name="Elnakady Y.A."/>
            <person name="Frank B."/>
            <person name="Gaigalat L."/>
            <person name="Goesmann A."/>
            <person name="Groeger C."/>
            <person name="Gross F."/>
            <person name="Jelsbak L."/>
            <person name="Jelsbak L."/>
            <person name="Kalinowski J."/>
            <person name="Kegler C."/>
            <person name="Knauber T."/>
            <person name="Konietzny S."/>
            <person name="Kopp M."/>
            <person name="Krause L."/>
            <person name="Krug D."/>
            <person name="Linke B."/>
            <person name="Mahmud T."/>
            <person name="Martinez-Arias R."/>
            <person name="McHardy A.C."/>
            <person name="Merai M."/>
            <person name="Meyer F."/>
            <person name="Mormann S."/>
            <person name="Munoz-Dorado J."/>
            <person name="Perez J."/>
            <person name="Pradella S."/>
            <person name="Rachid S."/>
            <person name="Raddatz G."/>
            <person name="Rosenau F."/>
            <person name="Rueckert C."/>
            <person name="Sasse F."/>
            <person name="Scharfe M."/>
            <person name="Schuster S.C."/>
            <person name="Suen G."/>
            <person name="Treuner-Lange A."/>
            <person name="Velicer G.J."/>
            <person name="Vorholter F.-J."/>
            <person name="Weissman K.J."/>
            <person name="Welch R.D."/>
            <person name="Wenzel S.C."/>
            <person name="Whitworth D.E."/>
            <person name="Wilhelm S."/>
            <person name="Wittmann C."/>
            <person name="Bloecker H."/>
            <person name="Puehler A."/>
            <person name="Mueller R."/>
        </authorList>
    </citation>
    <scope>NUCLEOTIDE SEQUENCE [LARGE SCALE GENOMIC DNA]</scope>
    <source>
        <strain evidence="2">So ce56</strain>
    </source>
</reference>
<evidence type="ECO:0000313" key="2">
    <source>
        <dbReference type="Proteomes" id="UP000002139"/>
    </source>
</evidence>
<dbReference type="KEGG" id="scl:sce5628"/>
<dbReference type="AlphaFoldDB" id="A9G3S0"/>
<organism evidence="1 2">
    <name type="scientific">Sorangium cellulosum (strain So ce56)</name>
    <name type="common">Polyangium cellulosum (strain So ce56)</name>
    <dbReference type="NCBI Taxonomy" id="448385"/>
    <lineage>
        <taxon>Bacteria</taxon>
        <taxon>Pseudomonadati</taxon>
        <taxon>Myxococcota</taxon>
        <taxon>Polyangia</taxon>
        <taxon>Polyangiales</taxon>
        <taxon>Polyangiaceae</taxon>
        <taxon>Sorangium</taxon>
    </lineage>
</organism>
<protein>
    <submittedName>
        <fullName evidence="1">Uncharacterized protein</fullName>
    </submittedName>
</protein>